<accession>A0ABV7JI12</accession>
<evidence type="ECO:0008006" key="3">
    <source>
        <dbReference type="Google" id="ProtNLM"/>
    </source>
</evidence>
<dbReference type="Proteomes" id="UP001595526">
    <property type="component" value="Unassembled WGS sequence"/>
</dbReference>
<name>A0ABV7JI12_9SPHI</name>
<protein>
    <recommendedName>
        <fullName evidence="3">Transposase</fullName>
    </recommendedName>
</protein>
<comment type="caution">
    <text evidence="1">The sequence shown here is derived from an EMBL/GenBank/DDBJ whole genome shotgun (WGS) entry which is preliminary data.</text>
</comment>
<reference evidence="2" key="1">
    <citation type="journal article" date="2019" name="Int. J. Syst. Evol. Microbiol.">
        <title>The Global Catalogue of Microorganisms (GCM) 10K type strain sequencing project: providing services to taxonomists for standard genome sequencing and annotation.</title>
        <authorList>
            <consortium name="The Broad Institute Genomics Platform"/>
            <consortium name="The Broad Institute Genome Sequencing Center for Infectious Disease"/>
            <person name="Wu L."/>
            <person name="Ma J."/>
        </authorList>
    </citation>
    <scope>NUCLEOTIDE SEQUENCE [LARGE SCALE GENOMIC DNA]</scope>
    <source>
        <strain evidence="2">KCTC 52416</strain>
    </source>
</reference>
<proteinExistence type="predicted"/>
<organism evidence="1 2">
    <name type="scientific">Parapedobacter deserti</name>
    <dbReference type="NCBI Taxonomy" id="1912957"/>
    <lineage>
        <taxon>Bacteria</taxon>
        <taxon>Pseudomonadati</taxon>
        <taxon>Bacteroidota</taxon>
        <taxon>Sphingobacteriia</taxon>
        <taxon>Sphingobacteriales</taxon>
        <taxon>Sphingobacteriaceae</taxon>
        <taxon>Parapedobacter</taxon>
    </lineage>
</organism>
<evidence type="ECO:0000313" key="1">
    <source>
        <dbReference type="EMBL" id="MFC3196495.1"/>
    </source>
</evidence>
<dbReference type="RefSeq" id="WP_379019262.1">
    <property type="nucleotide sequence ID" value="NZ_JBHRTA010000008.1"/>
</dbReference>
<keyword evidence="2" id="KW-1185">Reference proteome</keyword>
<evidence type="ECO:0000313" key="2">
    <source>
        <dbReference type="Proteomes" id="UP001595526"/>
    </source>
</evidence>
<dbReference type="EMBL" id="JBHRTA010000008">
    <property type="protein sequence ID" value="MFC3196495.1"/>
    <property type="molecule type" value="Genomic_DNA"/>
</dbReference>
<gene>
    <name evidence="1" type="ORF">ACFOET_02590</name>
</gene>
<sequence length="106" mass="12581">MMKRIYSESSILTKFFIIYRCGCSGLEETPRKPTERPRKYERDTEHLVEQMIADFAKDHNLILESGRLYELLAKYVDKELEKRETTKKTKGGKVSKKKVFAYVRKK</sequence>